<feature type="signal peptide" evidence="1">
    <location>
        <begin position="1"/>
        <end position="15"/>
    </location>
</feature>
<dbReference type="HOGENOM" id="CLU_129947_0_0_1"/>
<sequence length="177" mass="18969">MRYLVLAVSLPVAYAAWVQNLCSGVGGCTYIGGSPDSDPYRCPDGSAITIPNFLTDLAKTGQDGATPVSKADFPAKCSSGAVPGPNDKLVSTRNGNGQTIFAFLKESCTETKPEAPGNCYAYRTNPTTYNFCSMVDASRKECTPNPQAGRCERWGNTVGRIECEGWKIGMKDYPDTQ</sequence>
<dbReference type="eggNOG" id="ENOG502R909">
    <property type="taxonomic scope" value="Eukaryota"/>
</dbReference>
<evidence type="ECO:0000313" key="2">
    <source>
        <dbReference type="EMBL" id="CBX98155.1"/>
    </source>
</evidence>
<reference evidence="3" key="1">
    <citation type="journal article" date="2011" name="Nat. Commun.">
        <title>Effector diversification within compartments of the Leptosphaeria maculans genome affected by Repeat-Induced Point mutations.</title>
        <authorList>
            <person name="Rouxel T."/>
            <person name="Grandaubert J."/>
            <person name="Hane J.K."/>
            <person name="Hoede C."/>
            <person name="van de Wouw A.P."/>
            <person name="Couloux A."/>
            <person name="Dominguez V."/>
            <person name="Anthouard V."/>
            <person name="Bally P."/>
            <person name="Bourras S."/>
            <person name="Cozijnsen A.J."/>
            <person name="Ciuffetti L.M."/>
            <person name="Degrave A."/>
            <person name="Dilmaghani A."/>
            <person name="Duret L."/>
            <person name="Fudal I."/>
            <person name="Goodwin S.B."/>
            <person name="Gout L."/>
            <person name="Glaser N."/>
            <person name="Linglin J."/>
            <person name="Kema G.H.J."/>
            <person name="Lapalu N."/>
            <person name="Lawrence C.B."/>
            <person name="May K."/>
            <person name="Meyer M."/>
            <person name="Ollivier B."/>
            <person name="Poulain J."/>
            <person name="Schoch C.L."/>
            <person name="Simon A."/>
            <person name="Spatafora J.W."/>
            <person name="Stachowiak A."/>
            <person name="Turgeon B.G."/>
            <person name="Tyler B.M."/>
            <person name="Vincent D."/>
            <person name="Weissenbach J."/>
            <person name="Amselem J."/>
            <person name="Quesneville H."/>
            <person name="Oliver R.P."/>
            <person name="Wincker P."/>
            <person name="Balesdent M.-H."/>
            <person name="Howlett B.J."/>
        </authorList>
    </citation>
    <scope>NUCLEOTIDE SEQUENCE [LARGE SCALE GENOMIC DNA]</scope>
    <source>
        <strain evidence="3">JN3 / isolate v23.1.3 / race Av1-4-5-6-7-8</strain>
    </source>
</reference>
<evidence type="ECO:0000256" key="1">
    <source>
        <dbReference type="SAM" id="SignalP"/>
    </source>
</evidence>
<gene>
    <name evidence="2" type="ORF">LEMA_P095640.1</name>
</gene>
<evidence type="ECO:0008006" key="4">
    <source>
        <dbReference type="Google" id="ProtNLM"/>
    </source>
</evidence>
<organism evidence="3">
    <name type="scientific">Leptosphaeria maculans (strain JN3 / isolate v23.1.3 / race Av1-4-5-6-7-8)</name>
    <name type="common">Blackleg fungus</name>
    <name type="synonym">Phoma lingam</name>
    <dbReference type="NCBI Taxonomy" id="985895"/>
    <lineage>
        <taxon>Eukaryota</taxon>
        <taxon>Fungi</taxon>
        <taxon>Dikarya</taxon>
        <taxon>Ascomycota</taxon>
        <taxon>Pezizomycotina</taxon>
        <taxon>Dothideomycetes</taxon>
        <taxon>Pleosporomycetidae</taxon>
        <taxon>Pleosporales</taxon>
        <taxon>Pleosporineae</taxon>
        <taxon>Leptosphaeriaceae</taxon>
        <taxon>Plenodomus</taxon>
        <taxon>Plenodomus lingam/Leptosphaeria maculans species complex</taxon>
    </lineage>
</organism>
<dbReference type="PROSITE" id="PS51257">
    <property type="entry name" value="PROKAR_LIPOPROTEIN"/>
    <property type="match status" value="1"/>
</dbReference>
<name>E5A3E2_LEPMJ</name>
<proteinExistence type="predicted"/>
<protein>
    <recommendedName>
        <fullName evidence="4">Secreted protein</fullName>
    </recommendedName>
</protein>
<dbReference type="VEuPathDB" id="FungiDB:LEMA_P095640.1"/>
<accession>E5A3E2</accession>
<dbReference type="Proteomes" id="UP000002668">
    <property type="component" value="Genome"/>
</dbReference>
<dbReference type="AlphaFoldDB" id="E5A3E2"/>
<keyword evidence="3" id="KW-1185">Reference proteome</keyword>
<keyword evidence="1" id="KW-0732">Signal</keyword>
<dbReference type="InParanoid" id="E5A3E2"/>
<feature type="chain" id="PRO_5012226496" description="Secreted protein" evidence="1">
    <location>
        <begin position="16"/>
        <end position="177"/>
    </location>
</feature>
<evidence type="ECO:0000313" key="3">
    <source>
        <dbReference type="Proteomes" id="UP000002668"/>
    </source>
</evidence>
<dbReference type="OrthoDB" id="3793724at2759"/>
<dbReference type="GeneID" id="13286463"/>
<dbReference type="OMA" id="GECERWG"/>
<dbReference type="EMBL" id="FP929133">
    <property type="protein sequence ID" value="CBX98155.1"/>
    <property type="molecule type" value="Genomic_DNA"/>
</dbReference>